<dbReference type="RefSeq" id="WP_102694533.1">
    <property type="nucleotide sequence ID" value="NZ_JAKNCL010000002.1"/>
</dbReference>
<feature type="compositionally biased region" description="Polar residues" evidence="10">
    <location>
        <begin position="162"/>
        <end position="191"/>
    </location>
</feature>
<evidence type="ECO:0000256" key="8">
    <source>
        <dbReference type="ARBA" id="ARBA00023204"/>
    </source>
</evidence>
<evidence type="ECO:0000256" key="3">
    <source>
        <dbReference type="ARBA" id="ARBA00022763"/>
    </source>
</evidence>
<keyword evidence="6" id="KW-0269">Exonuclease</keyword>
<dbReference type="InterPro" id="IPR000212">
    <property type="entry name" value="DNA_helicase_UvrD/REP"/>
</dbReference>
<dbReference type="InterPro" id="IPR014016">
    <property type="entry name" value="UvrD-like_ATP-bd"/>
</dbReference>
<accession>A0A2N6RX16</accession>
<dbReference type="Gene3D" id="1.10.486.10">
    <property type="entry name" value="PCRA, domain 4"/>
    <property type="match status" value="1"/>
</dbReference>
<evidence type="ECO:0000313" key="14">
    <source>
        <dbReference type="Proteomes" id="UP000235771"/>
    </source>
</evidence>
<dbReference type="EMBL" id="PNGV01000001">
    <property type="protein sequence ID" value="PMC42602.1"/>
    <property type="molecule type" value="Genomic_DNA"/>
</dbReference>
<dbReference type="GO" id="GO:0003677">
    <property type="term" value="F:DNA binding"/>
    <property type="evidence" value="ECO:0007669"/>
    <property type="project" value="InterPro"/>
</dbReference>
<feature type="region of interest" description="Disordered" evidence="10">
    <location>
        <begin position="162"/>
        <end position="200"/>
    </location>
</feature>
<dbReference type="GO" id="GO:0005524">
    <property type="term" value="F:ATP binding"/>
    <property type="evidence" value="ECO:0007669"/>
    <property type="project" value="UniProtKB-KW"/>
</dbReference>
<feature type="domain" description="UvrD-like helicase ATP-binding" evidence="11">
    <location>
        <begin position="21"/>
        <end position="360"/>
    </location>
</feature>
<dbReference type="Pfam" id="PF00580">
    <property type="entry name" value="UvrD-helicase"/>
    <property type="match status" value="1"/>
</dbReference>
<keyword evidence="3" id="KW-0227">DNA damage</keyword>
<evidence type="ECO:0000259" key="12">
    <source>
        <dbReference type="Pfam" id="PF12705"/>
    </source>
</evidence>
<reference evidence="13 14" key="1">
    <citation type="submission" date="2017-09" db="EMBL/GenBank/DDBJ databases">
        <title>Bacterial strain isolated from the female urinary microbiota.</title>
        <authorList>
            <person name="Thomas-White K."/>
            <person name="Kumar N."/>
            <person name="Forster S."/>
            <person name="Putonti C."/>
            <person name="Lawley T."/>
            <person name="Wolfe A.J."/>
        </authorList>
    </citation>
    <scope>NUCLEOTIDE SEQUENCE [LARGE SCALE GENOMIC DNA]</scope>
    <source>
        <strain evidence="13 14">UMB1686</strain>
    </source>
</reference>
<dbReference type="GO" id="GO:0000725">
    <property type="term" value="P:recombinational repair"/>
    <property type="evidence" value="ECO:0007669"/>
    <property type="project" value="TreeGrafter"/>
</dbReference>
<dbReference type="GeneID" id="98326596"/>
<dbReference type="InterPro" id="IPR038726">
    <property type="entry name" value="PDDEXK_AddAB-type"/>
</dbReference>
<dbReference type="PANTHER" id="PTHR11070:SF59">
    <property type="entry name" value="DNA 3'-5' HELICASE"/>
    <property type="match status" value="1"/>
</dbReference>
<protein>
    <submittedName>
        <fullName evidence="13">Helicase</fullName>
    </submittedName>
</protein>
<evidence type="ECO:0000256" key="2">
    <source>
        <dbReference type="ARBA" id="ARBA00022741"/>
    </source>
</evidence>
<dbReference type="SUPFAM" id="SSF52540">
    <property type="entry name" value="P-loop containing nucleoside triphosphate hydrolases"/>
    <property type="match status" value="1"/>
</dbReference>
<dbReference type="PANTHER" id="PTHR11070">
    <property type="entry name" value="UVRD / RECB / PCRA DNA HELICASE FAMILY MEMBER"/>
    <property type="match status" value="1"/>
</dbReference>
<keyword evidence="7" id="KW-0067">ATP-binding</keyword>
<evidence type="ECO:0000256" key="10">
    <source>
        <dbReference type="SAM" id="MobiDB-lite"/>
    </source>
</evidence>
<evidence type="ECO:0000256" key="7">
    <source>
        <dbReference type="ARBA" id="ARBA00022840"/>
    </source>
</evidence>
<dbReference type="InterPro" id="IPR013986">
    <property type="entry name" value="DExx_box_DNA_helicase_dom_sf"/>
</dbReference>
<keyword evidence="2" id="KW-0547">Nucleotide-binding</keyword>
<proteinExistence type="predicted"/>
<name>A0A2N6RX16_9BIFI</name>
<evidence type="ECO:0000313" key="13">
    <source>
        <dbReference type="EMBL" id="PMC42602.1"/>
    </source>
</evidence>
<keyword evidence="14" id="KW-1185">Reference proteome</keyword>
<evidence type="ECO:0000256" key="6">
    <source>
        <dbReference type="ARBA" id="ARBA00022839"/>
    </source>
</evidence>
<evidence type="ECO:0000259" key="11">
    <source>
        <dbReference type="Pfam" id="PF00580"/>
    </source>
</evidence>
<dbReference type="GO" id="GO:0033202">
    <property type="term" value="C:DNA helicase complex"/>
    <property type="evidence" value="ECO:0007669"/>
    <property type="project" value="TreeGrafter"/>
</dbReference>
<dbReference type="InterPro" id="IPR027417">
    <property type="entry name" value="P-loop_NTPase"/>
</dbReference>
<dbReference type="GO" id="GO:0005829">
    <property type="term" value="C:cytosol"/>
    <property type="evidence" value="ECO:0007669"/>
    <property type="project" value="TreeGrafter"/>
</dbReference>
<keyword evidence="1" id="KW-0540">Nuclease</keyword>
<evidence type="ECO:0000256" key="1">
    <source>
        <dbReference type="ARBA" id="ARBA00022722"/>
    </source>
</evidence>
<keyword evidence="8" id="KW-0234">DNA repair</keyword>
<evidence type="ECO:0000256" key="5">
    <source>
        <dbReference type="ARBA" id="ARBA00022806"/>
    </source>
</evidence>
<evidence type="ECO:0000256" key="9">
    <source>
        <dbReference type="SAM" id="Coils"/>
    </source>
</evidence>
<comment type="caution">
    <text evidence="13">The sequence shown here is derived from an EMBL/GenBank/DDBJ whole genome shotgun (WGS) entry which is preliminary data.</text>
</comment>
<evidence type="ECO:0000256" key="4">
    <source>
        <dbReference type="ARBA" id="ARBA00022801"/>
    </source>
</evidence>
<feature type="domain" description="PD-(D/E)XK endonuclease-like" evidence="12">
    <location>
        <begin position="1366"/>
        <end position="1433"/>
    </location>
</feature>
<dbReference type="Proteomes" id="UP000235771">
    <property type="component" value="Unassembled WGS sequence"/>
</dbReference>
<organism evidence="13 14">
    <name type="scientific">Gardnerella greenwoodii</name>
    <dbReference type="NCBI Taxonomy" id="2914925"/>
    <lineage>
        <taxon>Bacteria</taxon>
        <taxon>Bacillati</taxon>
        <taxon>Actinomycetota</taxon>
        <taxon>Actinomycetes</taxon>
        <taxon>Bifidobacteriales</taxon>
        <taxon>Bifidobacteriaceae</taxon>
        <taxon>Gardnerella</taxon>
    </lineage>
</organism>
<feature type="coiled-coil region" evidence="9">
    <location>
        <begin position="654"/>
        <end position="681"/>
    </location>
</feature>
<sequence>MCEDSALQALFDGTLRNCAGNLTSTLLVCGAPNTGKTQFAVRATIAGYQRWPHNITAMAVQNRNLAASIDNIIIRSIGVSEQSRPVGTLESLAFRIISANCKLQHKPNPKLLNGAEQDALLRKVVRAHIEHVFRGDNGDCDVCQLFQDYFGTPLWVSPLTGSGNDSDASLNSKDSGGSVETRSVETGNIETSNDEDSNVETSNAFMHQLRDMLARLDELGINDSSDEQSVLDSLDFAKSTVESENILPTSLLVNRRSTQWRLVFALRSEYRKMLADTYKGSFRLDASELLVEGSKAARSLGEASNVDSSEIPALLVVDDYQDITLAGLSFVKTLLNLGTRLVLIANPDESVQTFRGAYPDYAISVALRVFNAAEQTLEYAISSDSSDSSVSSAVTSDSSSNQISAPSMHDLLAARVSLSLTSQLSTTVALPNRPWKMPAFVGAFPLQSLNQLTDQPQAQNQENTQNQPQNLQNSQNLQKYLRLDEDGTVNTALYRSQREELDSVIWQMKHAHVKNHRKWSDMALIAHDNSTVRLFGEQLRADGVPVRYSLVTRPLKDEPFVQGLFALIELAQFAQRCISGNLVSCISYKIQRGKSLKNIASWIQSRVKCIMESPLASIVRSTRDYGGSDYNSRDYNNHSYGDLDFETPSQLKNVESLMRSLASLSAVLDEQKDENNSLSNQNIPLRKLMDSWNEFRSNLNSASNNSSNGDSNVNVVINLDDDTNEDMRTLSLEACYLLCFADVAHCNTDSQQSDSTVLNILQNMAPRNPHVAAFTKIWKNVQTLALKFASRPDLRNAKYALGEAWNVCNVAERWQRTALQHNREGYRANDRLDAAMRLFDYVSSYSDEASYGFEADLQNSSASLDFDDENSALPADISDFIAQVRGMEIEADSLARVAPVPDAVTLTTPAGAAGKHWPLVWMPTLQQRVWPNLASRSTMFGAESLASIMLDSSKRAMSQQLNANSTNKLSNSPLFISANLLAANDKSAVFAGEQRSFLLSITRATESLYISAQYSDSAVPSDFLYYYLPERYYNNENSRTPFTDFKIPFAGLDMDVRGLVCAARAKLVRDAAGKNNCDNANENSGVLDAAKALRLLRESGVDCADCSQWDFMSEITENSSVENSSEKNISVENISAKSNSTVVSLSPSAVDSLWACPVCGLLNRQLAGPQPGSAATYFGTLIHETARWASENKHYDFMNTELEESAVKEVESKEVSVENSLDSQYSAQVSRINEIANRMEEYYESIAPELADIRDAKERYSALSRQSNISRALHTIAQYFVTSFSQETYNFDAKKSDDGVVESLTPSEKSLESSIGSLLEACCEMPTSAHFGFDDIARVLNNTFKAANLQTVSVRDCYELMGALVGGWPDGACEDLQLHIHGRIDRLEKRKNADGSENIRLLDYKTGKVPPLTGVFNDLQLVCYQLALLFADENPLISASNAPTIARSVLFHVVDNDYPAQDHSVAENLYQPPLCIANALNNQPLESRAGFKNMARLLDCPQLEEIMKTCPNNVSDQAWQSFRCLSETAKWSLTMISRVFYAAAAVRSKQIIAHPTSQHLKYCRAKQVCPACAGRIDTVYEVRQS</sequence>
<keyword evidence="9" id="KW-0175">Coiled coil</keyword>
<dbReference type="GO" id="GO:0043138">
    <property type="term" value="F:3'-5' DNA helicase activity"/>
    <property type="evidence" value="ECO:0007669"/>
    <property type="project" value="TreeGrafter"/>
</dbReference>
<dbReference type="GO" id="GO:0004527">
    <property type="term" value="F:exonuclease activity"/>
    <property type="evidence" value="ECO:0007669"/>
    <property type="project" value="UniProtKB-KW"/>
</dbReference>
<keyword evidence="5 13" id="KW-0347">Helicase</keyword>
<dbReference type="Pfam" id="PF12705">
    <property type="entry name" value="PDDEXK_1"/>
    <property type="match status" value="1"/>
</dbReference>
<dbReference type="Gene3D" id="1.10.10.160">
    <property type="match status" value="1"/>
</dbReference>
<dbReference type="Gene3D" id="3.40.50.300">
    <property type="entry name" value="P-loop containing nucleotide triphosphate hydrolases"/>
    <property type="match status" value="3"/>
</dbReference>
<gene>
    <name evidence="13" type="ORF">CJ216_00330</name>
</gene>
<keyword evidence="4" id="KW-0378">Hydrolase</keyword>